<reference evidence="3 4" key="1">
    <citation type="journal article" date="2014" name="PLoS ONE">
        <title>Genome Sequence of Candidatus Nitrososphaera evergladensis from Group I.1b Enriched from Everglades Soil Reveals Novel Genomic Features of the Ammonia-Oxidizing Archaea.</title>
        <authorList>
            <person name="Zhalnina K.V."/>
            <person name="Dias R."/>
            <person name="Leonard M.T."/>
            <person name="Dorr de Quadros P."/>
            <person name="Camargo F.A."/>
            <person name="Drew J.C."/>
            <person name="Farmerie W.G."/>
            <person name="Daroub S.H."/>
            <person name="Triplett E.W."/>
        </authorList>
    </citation>
    <scope>NUCLEOTIDE SEQUENCE [LARGE SCALE GENOMIC DNA]</scope>
    <source>
        <strain evidence="3 4">SR1</strain>
    </source>
</reference>
<dbReference type="InterPro" id="IPR020209">
    <property type="entry name" value="Cas6b_C"/>
</dbReference>
<dbReference type="Pfam" id="PF17262">
    <property type="entry name" value="Cas6b_C"/>
    <property type="match status" value="1"/>
</dbReference>
<organism evidence="3 4">
    <name type="scientific">Candidatus Nitrososphaera evergladensis SR1</name>
    <dbReference type="NCBI Taxonomy" id="1459636"/>
    <lineage>
        <taxon>Archaea</taxon>
        <taxon>Nitrososphaerota</taxon>
        <taxon>Nitrososphaeria</taxon>
        <taxon>Nitrososphaerales</taxon>
        <taxon>Nitrososphaeraceae</taxon>
        <taxon>Nitrososphaera</taxon>
    </lineage>
</organism>
<name>A0A075MSR4_9ARCH</name>
<dbReference type="STRING" id="1459636.NTE_02572"/>
<dbReference type="eggNOG" id="arCOG05125">
    <property type="taxonomic scope" value="Archaea"/>
</dbReference>
<proteinExistence type="predicted"/>
<dbReference type="HOGENOM" id="CLU_086561_0_0_2"/>
<dbReference type="KEGG" id="nev:NTE_02572"/>
<dbReference type="Pfam" id="PF17955">
    <property type="entry name" value="Cas6b_N"/>
    <property type="match status" value="1"/>
</dbReference>
<dbReference type="GeneID" id="41598267"/>
<dbReference type="RefSeq" id="WP_148701156.1">
    <property type="nucleotide sequence ID" value="NZ_CP007174.1"/>
</dbReference>
<sequence length="213" mass="24289">MDKIKICYAYVEVPNNTISSVALRGFLGHLFVEDTEFHHHSESSYHYPLVQYKKVHGRLLVMGLNDYAEVVCRKISTLDHITTPTDKISIQSVDIVNDSFSIEETKSRFRFVTPWIALNEENYRKFKDLEGGKRKLFLEKILVGNILSALKGLSVFVNFKVTANLETFRPQSAKVHENYFQAFRASFSVNTNLPRFFGLGKSVSKGFGVIEAV</sequence>
<evidence type="ECO:0000313" key="4">
    <source>
        <dbReference type="Proteomes" id="UP000028194"/>
    </source>
</evidence>
<feature type="domain" description="Cas6b C-terminal" evidence="1">
    <location>
        <begin position="102"/>
        <end position="212"/>
    </location>
</feature>
<dbReference type="EMBL" id="CP007174">
    <property type="protein sequence ID" value="AIF84616.1"/>
    <property type="molecule type" value="Genomic_DNA"/>
</dbReference>
<dbReference type="Proteomes" id="UP000028194">
    <property type="component" value="Chromosome"/>
</dbReference>
<gene>
    <name evidence="3" type="ORF">NTE_02572</name>
</gene>
<dbReference type="AlphaFoldDB" id="A0A075MSR4"/>
<dbReference type="InterPro" id="IPR041528">
    <property type="entry name" value="Cas6b_N"/>
</dbReference>
<dbReference type="OrthoDB" id="145577at2157"/>
<protein>
    <recommendedName>
        <fullName evidence="5">DNA repair protein</fullName>
    </recommendedName>
</protein>
<evidence type="ECO:0008006" key="5">
    <source>
        <dbReference type="Google" id="ProtNLM"/>
    </source>
</evidence>
<evidence type="ECO:0000313" key="3">
    <source>
        <dbReference type="EMBL" id="AIF84616.1"/>
    </source>
</evidence>
<feature type="domain" description="Cas6b N-terminal" evidence="2">
    <location>
        <begin position="6"/>
        <end position="98"/>
    </location>
</feature>
<evidence type="ECO:0000259" key="1">
    <source>
        <dbReference type="Pfam" id="PF17262"/>
    </source>
</evidence>
<keyword evidence="4" id="KW-1185">Reference proteome</keyword>
<accession>A0A075MSR4</accession>
<evidence type="ECO:0000259" key="2">
    <source>
        <dbReference type="Pfam" id="PF17955"/>
    </source>
</evidence>